<evidence type="ECO:0000256" key="3">
    <source>
        <dbReference type="ARBA" id="ARBA00022723"/>
    </source>
</evidence>
<dbReference type="InterPro" id="IPR005135">
    <property type="entry name" value="Endo/exonuclease/phosphatase"/>
</dbReference>
<dbReference type="Pfam" id="PF03372">
    <property type="entry name" value="Exo_endo_phos"/>
    <property type="match status" value="1"/>
</dbReference>
<dbReference type="PANTHER" id="PTHR43250">
    <property type="entry name" value="EXODEOXYRIBONUCLEASE III"/>
    <property type="match status" value="1"/>
</dbReference>
<dbReference type="InterPro" id="IPR004808">
    <property type="entry name" value="AP_endonuc_1"/>
</dbReference>
<protein>
    <submittedName>
        <fullName evidence="7">Exodeoxyribonuclease III</fullName>
        <ecNumber evidence="7">3.1.11.2</ecNumber>
    </submittedName>
</protein>
<dbReference type="InterPro" id="IPR020847">
    <property type="entry name" value="AP_endonuclease_F1_BS"/>
</dbReference>
<evidence type="ECO:0000256" key="2">
    <source>
        <dbReference type="ARBA" id="ARBA00007092"/>
    </source>
</evidence>
<proteinExistence type="inferred from homology"/>
<evidence type="ECO:0000256" key="4">
    <source>
        <dbReference type="ARBA" id="ARBA00022801"/>
    </source>
</evidence>
<dbReference type="InterPro" id="IPR036691">
    <property type="entry name" value="Endo/exonu/phosph_ase_sf"/>
</dbReference>
<reference evidence="7 8" key="1">
    <citation type="submission" date="2020-07" db="EMBL/GenBank/DDBJ databases">
        <title>Halophilic bacteria isolated from french cheeses.</title>
        <authorList>
            <person name="Kothe C.I."/>
            <person name="Farah-Kraiem B."/>
            <person name="Renault P."/>
            <person name="Dridi B."/>
        </authorList>
    </citation>
    <scope>NUCLEOTIDE SEQUENCE [LARGE SCALE GENOMIC DNA]</scope>
    <source>
        <strain evidence="7 8">FME16</strain>
    </source>
</reference>
<dbReference type="NCBIfam" id="TIGR00633">
    <property type="entry name" value="xth"/>
    <property type="match status" value="1"/>
</dbReference>
<sequence length="279" mass="32178">MRLVSFNINGIRARLHQLQALIDTQQPDVIGLQETKVQDSEFPLADVEAMGYHVYYHGQKGHYGVALMCRQKPQDIFYGFPDDGEEAQRRMIGVRLLADDGESVTVWNGYFPQGENVSHPTKFPHKAHFYRQLTSLLNEHYRADERLAIMGDFNISPEDQDIGIGEASRKRWLREGKASFQPIEREWLAGIKAWGLTDSYRLCYPENNEWFSWFDYRSKGFDREPKRGLRIDYILVTQPLADCVQAAGIDYELRAMERPSDHAPTWSDFAVTLSPSDVN</sequence>
<evidence type="ECO:0000259" key="6">
    <source>
        <dbReference type="Pfam" id="PF03372"/>
    </source>
</evidence>
<keyword evidence="8" id="KW-1185">Reference proteome</keyword>
<evidence type="ECO:0000313" key="8">
    <source>
        <dbReference type="Proteomes" id="UP000754821"/>
    </source>
</evidence>
<organism evidence="7 8">
    <name type="scientific">Halomonas citrativorans</name>
    <dbReference type="NCBI Taxonomy" id="2742612"/>
    <lineage>
        <taxon>Bacteria</taxon>
        <taxon>Pseudomonadati</taxon>
        <taxon>Pseudomonadota</taxon>
        <taxon>Gammaproteobacteria</taxon>
        <taxon>Oceanospirillales</taxon>
        <taxon>Halomonadaceae</taxon>
        <taxon>Halomonas</taxon>
    </lineage>
</organism>
<dbReference type="EMBL" id="RRZC01000001">
    <property type="protein sequence ID" value="MBE0402137.1"/>
    <property type="molecule type" value="Genomic_DNA"/>
</dbReference>
<dbReference type="NCBIfam" id="TIGR00195">
    <property type="entry name" value="exoDNase_III"/>
    <property type="match status" value="1"/>
</dbReference>
<comment type="caution">
    <text evidence="7">The sequence shown here is derived from an EMBL/GenBank/DDBJ whole genome shotgun (WGS) entry which is preliminary data.</text>
</comment>
<dbReference type="PROSITE" id="PS51435">
    <property type="entry name" value="AP_NUCLEASE_F1_4"/>
    <property type="match status" value="1"/>
</dbReference>
<dbReference type="InterPro" id="IPR037493">
    <property type="entry name" value="ExoIII-like"/>
</dbReference>
<comment type="cofactor">
    <cofactor evidence="1">
        <name>Mg(2+)</name>
        <dbReference type="ChEBI" id="CHEBI:18420"/>
    </cofactor>
</comment>
<dbReference type="PROSITE" id="PS00726">
    <property type="entry name" value="AP_NUCLEASE_F1_1"/>
    <property type="match status" value="1"/>
</dbReference>
<accession>A0ABR9F6M0</accession>
<dbReference type="PANTHER" id="PTHR43250:SF2">
    <property type="entry name" value="EXODEOXYRIBONUCLEASE III"/>
    <property type="match status" value="1"/>
</dbReference>
<keyword evidence="4 7" id="KW-0378">Hydrolase</keyword>
<evidence type="ECO:0000256" key="5">
    <source>
        <dbReference type="ARBA" id="ARBA00022842"/>
    </source>
</evidence>
<gene>
    <name evidence="7" type="primary">xthA</name>
    <name evidence="7" type="ORF">EI163_00950</name>
</gene>
<dbReference type="EC" id="3.1.11.2" evidence="7"/>
<keyword evidence="5" id="KW-0460">Magnesium</keyword>
<dbReference type="GO" id="GO:0008311">
    <property type="term" value="F:double-stranded DNA 3'-5' DNA exonuclease activity"/>
    <property type="evidence" value="ECO:0007669"/>
    <property type="project" value="UniProtKB-EC"/>
</dbReference>
<dbReference type="NCBIfam" id="NF008733">
    <property type="entry name" value="PRK11756.1"/>
    <property type="match status" value="1"/>
</dbReference>
<comment type="similarity">
    <text evidence="2">Belongs to the DNA repair enzymes AP/ExoA family.</text>
</comment>
<feature type="domain" description="Endonuclease/exonuclease/phosphatase" evidence="6">
    <location>
        <begin position="4"/>
        <end position="262"/>
    </location>
</feature>
<evidence type="ECO:0000256" key="1">
    <source>
        <dbReference type="ARBA" id="ARBA00001946"/>
    </source>
</evidence>
<evidence type="ECO:0000313" key="7">
    <source>
        <dbReference type="EMBL" id="MBE0402137.1"/>
    </source>
</evidence>
<name>A0ABR9F6M0_9GAMM</name>
<dbReference type="SUPFAM" id="SSF56219">
    <property type="entry name" value="DNase I-like"/>
    <property type="match status" value="1"/>
</dbReference>
<dbReference type="Proteomes" id="UP000754821">
    <property type="component" value="Unassembled WGS sequence"/>
</dbReference>
<keyword evidence="3" id="KW-0479">Metal-binding</keyword>
<dbReference type="CDD" id="cd09086">
    <property type="entry name" value="ExoIII-like_AP-endo"/>
    <property type="match status" value="1"/>
</dbReference>
<dbReference type="Gene3D" id="3.60.10.10">
    <property type="entry name" value="Endonuclease/exonuclease/phosphatase"/>
    <property type="match status" value="1"/>
</dbReference>
<dbReference type="RefSeq" id="WP_192526385.1">
    <property type="nucleotide sequence ID" value="NZ_JABUZC010000019.1"/>
</dbReference>